<protein>
    <submittedName>
        <fullName evidence="2">Uncharacterized protein</fullName>
    </submittedName>
</protein>
<feature type="transmembrane region" description="Helical" evidence="1">
    <location>
        <begin position="62"/>
        <end position="82"/>
    </location>
</feature>
<evidence type="ECO:0000313" key="3">
    <source>
        <dbReference type="Proteomes" id="UP000335538"/>
    </source>
</evidence>
<reference evidence="2 3" key="1">
    <citation type="submission" date="2019-08" db="EMBL/GenBank/DDBJ databases">
        <authorList>
            <person name="Peeters C."/>
        </authorList>
    </citation>
    <scope>NUCLEOTIDE SEQUENCE [LARGE SCALE GENOMIC DNA]</scope>
    <source>
        <strain evidence="2 3">LMG 31121</strain>
    </source>
</reference>
<sequence length="120" mass="13421">MSEQQKSWVSFFLTTSLEAAFFVAWKGFDVQAAGNVLMFWIWFISILVILAYFATTPQTPKAYSGARTVLSVISMIAITGALAWFGHFVTAAFYIFGQICAWDYIKRGRKNARDAEGNVA</sequence>
<keyword evidence="1" id="KW-1133">Transmembrane helix</keyword>
<keyword evidence="1" id="KW-0812">Transmembrane</keyword>
<evidence type="ECO:0000313" key="2">
    <source>
        <dbReference type="EMBL" id="VVE82870.1"/>
    </source>
</evidence>
<dbReference type="RefSeq" id="WP_150810488.1">
    <property type="nucleotide sequence ID" value="NZ_CABPSR010000011.1"/>
</dbReference>
<name>A0A5E5BES1_9BURK</name>
<gene>
    <name evidence="2" type="ORF">PSP31121_04009</name>
</gene>
<keyword evidence="1" id="KW-0472">Membrane</keyword>
<dbReference type="EMBL" id="CABPSR010000011">
    <property type="protein sequence ID" value="VVE82870.1"/>
    <property type="molecule type" value="Genomic_DNA"/>
</dbReference>
<accession>A0A5E5BES1</accession>
<organism evidence="2 3">
    <name type="scientific">Pandoraea sputorum</name>
    <dbReference type="NCBI Taxonomy" id="93222"/>
    <lineage>
        <taxon>Bacteria</taxon>
        <taxon>Pseudomonadati</taxon>
        <taxon>Pseudomonadota</taxon>
        <taxon>Betaproteobacteria</taxon>
        <taxon>Burkholderiales</taxon>
        <taxon>Burkholderiaceae</taxon>
        <taxon>Pandoraea</taxon>
    </lineage>
</organism>
<dbReference type="Proteomes" id="UP000335538">
    <property type="component" value="Unassembled WGS sequence"/>
</dbReference>
<dbReference type="AlphaFoldDB" id="A0A5E5BES1"/>
<feature type="transmembrane region" description="Helical" evidence="1">
    <location>
        <begin position="37"/>
        <end position="55"/>
    </location>
</feature>
<proteinExistence type="predicted"/>
<evidence type="ECO:0000256" key="1">
    <source>
        <dbReference type="SAM" id="Phobius"/>
    </source>
</evidence>
<feature type="transmembrane region" description="Helical" evidence="1">
    <location>
        <begin position="7"/>
        <end position="25"/>
    </location>
</feature>